<dbReference type="Proteomes" id="UP000198697">
    <property type="component" value="Unassembled WGS sequence"/>
</dbReference>
<evidence type="ECO:0000313" key="1">
    <source>
        <dbReference type="EMBL" id="SET32479.1"/>
    </source>
</evidence>
<keyword evidence="2" id="KW-1185">Reference proteome</keyword>
<dbReference type="OrthoDB" id="637056at2"/>
<dbReference type="EMBL" id="FOHS01000002">
    <property type="protein sequence ID" value="SET32479.1"/>
    <property type="molecule type" value="Genomic_DNA"/>
</dbReference>
<dbReference type="AlphaFoldDB" id="A0A1I0DJ59"/>
<evidence type="ECO:0000313" key="2">
    <source>
        <dbReference type="Proteomes" id="UP000198697"/>
    </source>
</evidence>
<dbReference type="RefSeq" id="WP_092769891.1">
    <property type="nucleotide sequence ID" value="NZ_FOHS01000002.1"/>
</dbReference>
<sequence length="297" mass="33024">MNSPPPDIPALLARILASRQPADVFTLPDYRPQYLLFLKLLHPDVCALPGAHDAVSRLNHYVELLTARLSFTDDAGPVRVLPDHRLRFEGEAATLRQSATNYARLMALHDPAAQHFKQYLPSGLVADGAALLATPPVRVVPLAGLTLPVEHVAWVLSRLLELTAWLHQAGFCHGGWQPESLALAPKTHGLVALSFYHLAPLNGRLRTVSGRYRHWYPDALFVEKRATPAIDLLLAQRTALALLGDASGHGVRLRGRVDERLLTFLLRPQHNAYAMLVAYRQLLRQLFPVPQFHPLNL</sequence>
<dbReference type="STRING" id="82805.SAMN04487998_1428"/>
<gene>
    <name evidence="1" type="ORF">SAMN04487998_1428</name>
</gene>
<accession>A0A1I0DJ59</accession>
<organism evidence="1 2">
    <name type="scientific">Hymenobacter actinosclerus</name>
    <dbReference type="NCBI Taxonomy" id="82805"/>
    <lineage>
        <taxon>Bacteria</taxon>
        <taxon>Pseudomonadati</taxon>
        <taxon>Bacteroidota</taxon>
        <taxon>Cytophagia</taxon>
        <taxon>Cytophagales</taxon>
        <taxon>Hymenobacteraceae</taxon>
        <taxon>Hymenobacter</taxon>
    </lineage>
</organism>
<protein>
    <submittedName>
        <fullName evidence="1">Uncharacterized protein</fullName>
    </submittedName>
</protein>
<proteinExistence type="predicted"/>
<reference evidence="2" key="1">
    <citation type="submission" date="2016-10" db="EMBL/GenBank/DDBJ databases">
        <authorList>
            <person name="Varghese N."/>
            <person name="Submissions S."/>
        </authorList>
    </citation>
    <scope>NUCLEOTIDE SEQUENCE [LARGE SCALE GENOMIC DNA]</scope>
    <source>
        <strain evidence="2">DSM 15310</strain>
    </source>
</reference>
<name>A0A1I0DJ59_9BACT</name>